<evidence type="ECO:0000313" key="2">
    <source>
        <dbReference type="Proteomes" id="UP000019253"/>
    </source>
</evidence>
<evidence type="ECO:0000313" key="1">
    <source>
        <dbReference type="EMBL" id="EUJ23302.1"/>
    </source>
</evidence>
<sequence length="82" mass="9446">MKNDNTQLSMTVTLQPDADKGIEKLVMAVDYKNKETNQKLKFDLTMELVDFEKIPTFPSEKNIVNKQELDALMADINIEQLK</sequence>
<comment type="caution">
    <text evidence="1">The sequence shown here is derived from an EMBL/GenBank/DDBJ whole genome shotgun (WGS) entry which is preliminary data.</text>
</comment>
<reference evidence="1 2" key="1">
    <citation type="journal article" date="2014" name="Int. J. Syst. Evol. Microbiol.">
        <title>Listeria floridensis sp. nov., Listeria aquatica sp. nov., Listeria cornellensis sp. nov., Listeria riparia sp. nov. and Listeria grandensis sp. nov., from agricultural and natural environments.</title>
        <authorList>
            <person name="den Bakker H.C."/>
            <person name="Warchocki S."/>
            <person name="Wright E.M."/>
            <person name="Allred A.F."/>
            <person name="Ahlstrom C."/>
            <person name="Manuel C.S."/>
            <person name="Stasiewicz M.J."/>
            <person name="Burrell A."/>
            <person name="Roof S."/>
            <person name="Strawn L."/>
            <person name="Fortes E.D."/>
            <person name="Nightingale K.K."/>
            <person name="Kephart D."/>
            <person name="Wiedmann M."/>
        </authorList>
    </citation>
    <scope>NUCLEOTIDE SEQUENCE [LARGE SCALE GENOMIC DNA]</scope>
    <source>
        <strain evidence="2">FSL F6-971</strain>
    </source>
</reference>
<proteinExistence type="predicted"/>
<accession>W7BBB9</accession>
<keyword evidence="2" id="KW-1185">Reference proteome</keyword>
<gene>
    <name evidence="1" type="ORF">PGRAN_09016</name>
</gene>
<dbReference type="EMBL" id="AODD01000012">
    <property type="protein sequence ID" value="EUJ23302.1"/>
    <property type="molecule type" value="Genomic_DNA"/>
</dbReference>
<dbReference type="PATRIC" id="fig|1265819.5.peg.1798"/>
<dbReference type="Proteomes" id="UP000019253">
    <property type="component" value="Unassembled WGS sequence"/>
</dbReference>
<protein>
    <submittedName>
        <fullName evidence="1">Uncharacterized protein</fullName>
    </submittedName>
</protein>
<name>W7BBB9_9LIST</name>
<dbReference type="OrthoDB" id="9965485at2"/>
<dbReference type="STRING" id="1265819.PGRAN_09016"/>
<dbReference type="RefSeq" id="WP_036066429.1">
    <property type="nucleotide sequence ID" value="NZ_AODD01000012.1"/>
</dbReference>
<organism evidence="1 2">
    <name type="scientific">Listeria grandensis FSL F6-0971</name>
    <dbReference type="NCBI Taxonomy" id="1265819"/>
    <lineage>
        <taxon>Bacteria</taxon>
        <taxon>Bacillati</taxon>
        <taxon>Bacillota</taxon>
        <taxon>Bacilli</taxon>
        <taxon>Bacillales</taxon>
        <taxon>Listeriaceae</taxon>
        <taxon>Listeria</taxon>
    </lineage>
</organism>
<dbReference type="AlphaFoldDB" id="W7BBB9"/>